<proteinExistence type="predicted"/>
<feature type="signal peptide" evidence="1">
    <location>
        <begin position="1"/>
        <end position="18"/>
    </location>
</feature>
<gene>
    <name evidence="2" type="ORF">KZZ10_06320</name>
</gene>
<dbReference type="PROSITE" id="PS51257">
    <property type="entry name" value="PROKAR_LIPOPROTEIN"/>
    <property type="match status" value="1"/>
</dbReference>
<reference evidence="2" key="1">
    <citation type="submission" date="2021-07" db="EMBL/GenBank/DDBJ databases">
        <title>New genus and species of the family Alcaligenaceae.</title>
        <authorList>
            <person name="Hahn M.W."/>
        </authorList>
    </citation>
    <scope>NUCLEOTIDE SEQUENCE</scope>
    <source>
        <strain evidence="2">LF4-65</strain>
    </source>
</reference>
<comment type="caution">
    <text evidence="2">The sequence shown here is derived from an EMBL/GenBank/DDBJ whole genome shotgun (WGS) entry which is preliminary data.</text>
</comment>
<dbReference type="AlphaFoldDB" id="A0A953T4W3"/>
<organism evidence="2 3">
    <name type="scientific">Zwartia hollandica</name>
    <dbReference type="NCBI Taxonomy" id="324606"/>
    <lineage>
        <taxon>Bacteria</taxon>
        <taxon>Pseudomonadati</taxon>
        <taxon>Pseudomonadota</taxon>
        <taxon>Betaproteobacteria</taxon>
        <taxon>Burkholderiales</taxon>
        <taxon>Alcaligenaceae</taxon>
        <taxon>Zwartia</taxon>
    </lineage>
</organism>
<dbReference type="EMBL" id="JAHXRI010000006">
    <property type="protein sequence ID" value="MBZ1350257.1"/>
    <property type="molecule type" value="Genomic_DNA"/>
</dbReference>
<dbReference type="RefSeq" id="WP_259660640.1">
    <property type="nucleotide sequence ID" value="NZ_JAHXRI010000006.1"/>
</dbReference>
<protein>
    <recommendedName>
        <fullName evidence="4">Lipoprotein</fullName>
    </recommendedName>
</protein>
<dbReference type="Proteomes" id="UP000739565">
    <property type="component" value="Unassembled WGS sequence"/>
</dbReference>
<evidence type="ECO:0008006" key="4">
    <source>
        <dbReference type="Google" id="ProtNLM"/>
    </source>
</evidence>
<evidence type="ECO:0000313" key="3">
    <source>
        <dbReference type="Proteomes" id="UP000739565"/>
    </source>
</evidence>
<name>A0A953T4W3_9BURK</name>
<sequence length="161" mass="17280">MFLSLRLFLTITALGALAACGTDKPAAKPTPKPARTAETIFASSTVVSVKNAIMGACSTKQLHIQPAGDQVICVRYKTNVLREQIIESAVNSEFARHPRDLVRFTLTSSGKDVLVLGNALVQFQSPLGVMPDSGYSTEELNLLDDNSFAMVQEILKLAGAK</sequence>
<keyword evidence="3" id="KW-1185">Reference proteome</keyword>
<feature type="chain" id="PRO_5038084582" description="Lipoprotein" evidence="1">
    <location>
        <begin position="19"/>
        <end position="161"/>
    </location>
</feature>
<evidence type="ECO:0000256" key="1">
    <source>
        <dbReference type="SAM" id="SignalP"/>
    </source>
</evidence>
<keyword evidence="1" id="KW-0732">Signal</keyword>
<accession>A0A953T4W3</accession>
<evidence type="ECO:0000313" key="2">
    <source>
        <dbReference type="EMBL" id="MBZ1350257.1"/>
    </source>
</evidence>